<sequence length="294" mass="30205">MHPQTLPITLTLLLSALISSTTSWTLTTRNSTTGATIIHETAPQPCTPIHHQQGYEFSFDPEGSWCLDFWSEATCQTRIGWSCDGQVWRKVASKDIDAFDVYVMPNESTSTSTSTSTGVSGSTGVVVDASASASATGSGDRNATATATGTGTAATQQADENGAVNSESQSGSKISGGAIAGVVVGVVAGVAVLGMLGFLLWRRRGQKRVDAGDGAGQGTHGSPESGPRGELDAEGVVAGQKPVVSEVQKGHAELYHDAHSGMKRAELSGQGASAELGGHQVAELDGQGYERKAG</sequence>
<protein>
    <recommendedName>
        <fullName evidence="6">Mid2 domain-containing protein</fullName>
    </recommendedName>
</protein>
<dbReference type="STRING" id="1448316.A0A395GM84"/>
<feature type="chain" id="PRO_5017273788" description="Mid2 domain-containing protein" evidence="3">
    <location>
        <begin position="24"/>
        <end position="294"/>
    </location>
</feature>
<dbReference type="AlphaFoldDB" id="A0A395GM84"/>
<name>A0A395GM84_9EURO</name>
<feature type="transmembrane region" description="Helical" evidence="2">
    <location>
        <begin position="178"/>
        <end position="201"/>
    </location>
</feature>
<evidence type="ECO:0008006" key="6">
    <source>
        <dbReference type="Google" id="ProtNLM"/>
    </source>
</evidence>
<feature type="compositionally biased region" description="Low complexity" evidence="1">
    <location>
        <begin position="132"/>
        <end position="158"/>
    </location>
</feature>
<dbReference type="Proteomes" id="UP000249402">
    <property type="component" value="Unassembled WGS sequence"/>
</dbReference>
<keyword evidence="2" id="KW-0472">Membrane</keyword>
<dbReference type="RefSeq" id="XP_025570949.1">
    <property type="nucleotide sequence ID" value="XM_025722931.1"/>
</dbReference>
<evidence type="ECO:0000256" key="3">
    <source>
        <dbReference type="SAM" id="SignalP"/>
    </source>
</evidence>
<feature type="region of interest" description="Disordered" evidence="1">
    <location>
        <begin position="132"/>
        <end position="171"/>
    </location>
</feature>
<evidence type="ECO:0000313" key="5">
    <source>
        <dbReference type="Proteomes" id="UP000249402"/>
    </source>
</evidence>
<proteinExistence type="predicted"/>
<keyword evidence="2" id="KW-0812">Transmembrane</keyword>
<keyword evidence="5" id="KW-1185">Reference proteome</keyword>
<keyword evidence="3" id="KW-0732">Signal</keyword>
<dbReference type="GeneID" id="37227796"/>
<dbReference type="VEuPathDB" id="FungiDB:BO80DRAFT_468417"/>
<dbReference type="PANTHER" id="PTHR16861">
    <property type="entry name" value="GLYCOPROTEIN 38"/>
    <property type="match status" value="1"/>
</dbReference>
<reference evidence="4 5" key="1">
    <citation type="submission" date="2018-02" db="EMBL/GenBank/DDBJ databases">
        <title>The genomes of Aspergillus section Nigri reveals drivers in fungal speciation.</title>
        <authorList>
            <consortium name="DOE Joint Genome Institute"/>
            <person name="Vesth T.C."/>
            <person name="Nybo J."/>
            <person name="Theobald S."/>
            <person name="Brandl J."/>
            <person name="Frisvad J.C."/>
            <person name="Nielsen K.F."/>
            <person name="Lyhne E.K."/>
            <person name="Kogle M.E."/>
            <person name="Kuo A."/>
            <person name="Riley R."/>
            <person name="Clum A."/>
            <person name="Nolan M."/>
            <person name="Lipzen A."/>
            <person name="Salamov A."/>
            <person name="Henrissat B."/>
            <person name="Wiebenga A."/>
            <person name="De vries R.P."/>
            <person name="Grigoriev I.V."/>
            <person name="Mortensen U.H."/>
            <person name="Andersen M.R."/>
            <person name="Baker S.E."/>
        </authorList>
    </citation>
    <scope>NUCLEOTIDE SEQUENCE [LARGE SCALE GENOMIC DNA]</scope>
    <source>
        <strain evidence="4 5">CBS 121593</strain>
    </source>
</reference>
<gene>
    <name evidence="4" type="ORF">BO80DRAFT_468417</name>
</gene>
<dbReference type="OrthoDB" id="4505626at2759"/>
<dbReference type="EMBL" id="KZ824472">
    <property type="protein sequence ID" value="RAK96621.1"/>
    <property type="molecule type" value="Genomic_DNA"/>
</dbReference>
<organism evidence="4 5">
    <name type="scientific">Aspergillus ibericus CBS 121593</name>
    <dbReference type="NCBI Taxonomy" id="1448316"/>
    <lineage>
        <taxon>Eukaryota</taxon>
        <taxon>Fungi</taxon>
        <taxon>Dikarya</taxon>
        <taxon>Ascomycota</taxon>
        <taxon>Pezizomycotina</taxon>
        <taxon>Eurotiomycetes</taxon>
        <taxon>Eurotiomycetidae</taxon>
        <taxon>Eurotiales</taxon>
        <taxon>Aspergillaceae</taxon>
        <taxon>Aspergillus</taxon>
        <taxon>Aspergillus subgen. Circumdati</taxon>
    </lineage>
</organism>
<dbReference type="PANTHER" id="PTHR16861:SF4">
    <property type="entry name" value="SH3 DOMAIN PROTEIN (AFU_ORTHOLOGUE AFUA_1G13610)"/>
    <property type="match status" value="1"/>
</dbReference>
<feature type="region of interest" description="Disordered" evidence="1">
    <location>
        <begin position="209"/>
        <end position="234"/>
    </location>
</feature>
<feature type="signal peptide" evidence="3">
    <location>
        <begin position="1"/>
        <end position="23"/>
    </location>
</feature>
<evidence type="ECO:0000313" key="4">
    <source>
        <dbReference type="EMBL" id="RAK96621.1"/>
    </source>
</evidence>
<evidence type="ECO:0000256" key="1">
    <source>
        <dbReference type="SAM" id="MobiDB-lite"/>
    </source>
</evidence>
<accession>A0A395GM84</accession>
<keyword evidence="2" id="KW-1133">Transmembrane helix</keyword>
<evidence type="ECO:0000256" key="2">
    <source>
        <dbReference type="SAM" id="Phobius"/>
    </source>
</evidence>